<feature type="chain" id="PRO_5045644321" description="Cysteine rich repeat protein" evidence="1">
    <location>
        <begin position="26"/>
        <end position="140"/>
    </location>
</feature>
<organism evidence="2 3">
    <name type="scientific">Rhizobium mayense</name>
    <dbReference type="NCBI Taxonomy" id="1312184"/>
    <lineage>
        <taxon>Bacteria</taxon>
        <taxon>Pseudomonadati</taxon>
        <taxon>Pseudomonadota</taxon>
        <taxon>Alphaproteobacteria</taxon>
        <taxon>Hyphomicrobiales</taxon>
        <taxon>Rhizobiaceae</taxon>
        <taxon>Rhizobium/Agrobacterium group</taxon>
        <taxon>Rhizobium</taxon>
    </lineage>
</organism>
<dbReference type="InterPro" id="IPR001893">
    <property type="entry name" value="Cys-rich_GLG1_repeat"/>
</dbReference>
<dbReference type="PROSITE" id="PS51257">
    <property type="entry name" value="PROKAR_LIPOPROTEIN"/>
    <property type="match status" value="1"/>
</dbReference>
<keyword evidence="1" id="KW-0732">Signal</keyword>
<sequence length="140" mass="14941">MMSRRSNLFAAVTLACIAYAGLVQADTISYADAITKLAGDCGSDIHKFCRGLNLGGGRIADCLQQNAEKVSPTCKSSVASVTQSISLRQQAQASYSDVCRFDIAQRCRGIKGDGNILACLVKNRLTTDKCSQAITDAGWR</sequence>
<reference evidence="2" key="1">
    <citation type="submission" date="2023-06" db="EMBL/GenBank/DDBJ databases">
        <title>Phylogenetic Diversity of Rhizobium strains.</title>
        <authorList>
            <person name="Moura F.T."/>
            <person name="Helene L.C.F."/>
            <person name="Hungria M."/>
        </authorList>
    </citation>
    <scope>NUCLEOTIDE SEQUENCE</scope>
    <source>
        <strain evidence="2">CCGE526</strain>
    </source>
</reference>
<dbReference type="Proteomes" id="UP001172645">
    <property type="component" value="Unassembled WGS sequence"/>
</dbReference>
<comment type="caution">
    <text evidence="2">The sequence shown here is derived from an EMBL/GenBank/DDBJ whole genome shotgun (WGS) entry which is preliminary data.</text>
</comment>
<evidence type="ECO:0000256" key="1">
    <source>
        <dbReference type="SAM" id="SignalP"/>
    </source>
</evidence>
<dbReference type="PANTHER" id="PTHR11884">
    <property type="entry name" value="SELECTIN LIGAND RELATED"/>
    <property type="match status" value="1"/>
</dbReference>
<feature type="signal peptide" evidence="1">
    <location>
        <begin position="1"/>
        <end position="25"/>
    </location>
</feature>
<evidence type="ECO:0008006" key="4">
    <source>
        <dbReference type="Google" id="ProtNLM"/>
    </source>
</evidence>
<evidence type="ECO:0000313" key="2">
    <source>
        <dbReference type="EMBL" id="MDL2398720.1"/>
    </source>
</evidence>
<accession>A0ABT7JSK1</accession>
<keyword evidence="3" id="KW-1185">Reference proteome</keyword>
<dbReference type="InterPro" id="IPR039728">
    <property type="entry name" value="GLG1"/>
</dbReference>
<evidence type="ECO:0000313" key="3">
    <source>
        <dbReference type="Proteomes" id="UP001172645"/>
    </source>
</evidence>
<name>A0ABT7JSK1_9HYPH</name>
<dbReference type="PANTHER" id="PTHR11884:SF1">
    <property type="entry name" value="GOLGI APPARATUS PROTEIN 1"/>
    <property type="match status" value="1"/>
</dbReference>
<proteinExistence type="predicted"/>
<gene>
    <name evidence="2" type="ORF">PY649_07445</name>
</gene>
<protein>
    <recommendedName>
        <fullName evidence="4">Cysteine rich repeat protein</fullName>
    </recommendedName>
</protein>
<dbReference type="EMBL" id="JARFYM010000004">
    <property type="protein sequence ID" value="MDL2398720.1"/>
    <property type="molecule type" value="Genomic_DNA"/>
</dbReference>
<dbReference type="Pfam" id="PF00839">
    <property type="entry name" value="Cys_rich_FGFR"/>
    <property type="match status" value="1"/>
</dbReference>